<evidence type="ECO:0000256" key="1">
    <source>
        <dbReference type="SAM" id="MobiDB-lite"/>
    </source>
</evidence>
<reference evidence="2" key="3">
    <citation type="submission" date="2025-09" db="UniProtKB">
        <authorList>
            <consortium name="Ensembl"/>
        </authorList>
    </citation>
    <scope>IDENTIFICATION</scope>
</reference>
<dbReference type="HOGENOM" id="CLU_1022906_0_0_1"/>
<protein>
    <submittedName>
        <fullName evidence="2">Uncharacterized protein</fullName>
    </submittedName>
</protein>
<sequence>MQSTLNQGGSVSVQLPLNMGLNTQQQVVGQVRLQKPPQQQQNTIIQMPVSIAGGANTTAHQVAINLFGGRNVITQQGSTVLGNIQLTGSRLPGGTVTIPASQLPPALAAQLAAQMNQDKAQSSKMTDQHYTIASSDISSTPITIVTNNSIAGQQLRAVTSSRIAKPMTQQSENKGGTVTFNVRGGNVQQPVQLVQVSGSNTIQQLPLRAGQQLVLNAVRSSPVEQTSSPQMALAQHLQQLAAANGNSSNSKTVRSRKRKSTPDQSK</sequence>
<dbReference type="OMA" id="QNTIIRM"/>
<dbReference type="GeneTree" id="ENSGT00660000096476"/>
<keyword evidence="3" id="KW-1185">Reference proteome</keyword>
<feature type="region of interest" description="Disordered" evidence="1">
    <location>
        <begin position="240"/>
        <end position="266"/>
    </location>
</feature>
<reference evidence="2" key="2">
    <citation type="submission" date="2025-08" db="UniProtKB">
        <authorList>
            <consortium name="Ensembl"/>
        </authorList>
    </citation>
    <scope>IDENTIFICATION</scope>
</reference>
<proteinExistence type="predicted"/>
<organism evidence="2 3">
    <name type="scientific">Ciona savignyi</name>
    <name type="common">Pacific transparent sea squirt</name>
    <dbReference type="NCBI Taxonomy" id="51511"/>
    <lineage>
        <taxon>Eukaryota</taxon>
        <taxon>Metazoa</taxon>
        <taxon>Chordata</taxon>
        <taxon>Tunicata</taxon>
        <taxon>Ascidiacea</taxon>
        <taxon>Phlebobranchia</taxon>
        <taxon>Cionidae</taxon>
        <taxon>Ciona</taxon>
    </lineage>
</organism>
<dbReference type="InParanoid" id="H2YE32"/>
<evidence type="ECO:0000313" key="2">
    <source>
        <dbReference type="Ensembl" id="ENSCSAVP00000003580.1"/>
    </source>
</evidence>
<name>H2YE32_CIOSA</name>
<accession>H2YE32</accession>
<evidence type="ECO:0000313" key="3">
    <source>
        <dbReference type="Proteomes" id="UP000007875"/>
    </source>
</evidence>
<dbReference type="AlphaFoldDB" id="H2YE32"/>
<reference evidence="3" key="1">
    <citation type="submission" date="2003-08" db="EMBL/GenBank/DDBJ databases">
        <authorList>
            <person name="Birren B."/>
            <person name="Nusbaum C."/>
            <person name="Abebe A."/>
            <person name="Abouelleil A."/>
            <person name="Adekoya E."/>
            <person name="Ait-zahra M."/>
            <person name="Allen N."/>
            <person name="Allen T."/>
            <person name="An P."/>
            <person name="Anderson M."/>
            <person name="Anderson S."/>
            <person name="Arachchi H."/>
            <person name="Armbruster J."/>
            <person name="Bachantsang P."/>
            <person name="Baldwin J."/>
            <person name="Barry A."/>
            <person name="Bayul T."/>
            <person name="Blitshsteyn B."/>
            <person name="Bloom T."/>
            <person name="Blye J."/>
            <person name="Boguslavskiy L."/>
            <person name="Borowsky M."/>
            <person name="Boukhgalter B."/>
            <person name="Brunache A."/>
            <person name="Butler J."/>
            <person name="Calixte N."/>
            <person name="Calvo S."/>
            <person name="Camarata J."/>
            <person name="Campo K."/>
            <person name="Chang J."/>
            <person name="Cheshatsang Y."/>
            <person name="Citroen M."/>
            <person name="Collymore A."/>
            <person name="Considine T."/>
            <person name="Cook A."/>
            <person name="Cooke P."/>
            <person name="Corum B."/>
            <person name="Cuomo C."/>
            <person name="David R."/>
            <person name="Dawoe T."/>
            <person name="Degray S."/>
            <person name="Dodge S."/>
            <person name="Dooley K."/>
            <person name="Dorje P."/>
            <person name="Dorjee K."/>
            <person name="Dorris L."/>
            <person name="Duffey N."/>
            <person name="Dupes A."/>
            <person name="Elkins T."/>
            <person name="Engels R."/>
            <person name="Erickson J."/>
            <person name="Farina A."/>
            <person name="Faro S."/>
            <person name="Ferreira P."/>
            <person name="Fischer H."/>
            <person name="Fitzgerald M."/>
            <person name="Foley K."/>
            <person name="Gage D."/>
            <person name="Galagan J."/>
            <person name="Gearin G."/>
            <person name="Gnerre S."/>
            <person name="Gnirke A."/>
            <person name="Goyette A."/>
            <person name="Graham J."/>
            <person name="Grandbois E."/>
            <person name="Gyaltsen K."/>
            <person name="Hafez N."/>
            <person name="Hagopian D."/>
            <person name="Hagos B."/>
            <person name="Hall J."/>
            <person name="Hatcher B."/>
            <person name="Heller A."/>
            <person name="Higgins H."/>
            <person name="Honan T."/>
            <person name="Horn A."/>
            <person name="Houde N."/>
            <person name="Hughes L."/>
            <person name="Hulme W."/>
            <person name="Husby E."/>
            <person name="Iliev I."/>
            <person name="Jaffe D."/>
            <person name="Jones C."/>
            <person name="Kamal M."/>
            <person name="Kamat A."/>
            <person name="Kamvysselis M."/>
            <person name="Karlsson E."/>
            <person name="Kells C."/>
            <person name="Kieu A."/>
            <person name="Kisner P."/>
            <person name="Kodira C."/>
            <person name="Kulbokas E."/>
            <person name="Labutti K."/>
            <person name="Lama D."/>
            <person name="Landers T."/>
            <person name="Leger J."/>
            <person name="Levine S."/>
            <person name="Lewis D."/>
            <person name="Lewis T."/>
            <person name="Lindblad-toh K."/>
            <person name="Liu X."/>
            <person name="Lokyitsang T."/>
            <person name="Lokyitsang Y."/>
            <person name="Lucien O."/>
            <person name="Lui A."/>
            <person name="Ma L.J."/>
            <person name="Mabbitt R."/>
            <person name="Macdonald J."/>
            <person name="Maclean C."/>
            <person name="Major J."/>
            <person name="Manning J."/>
            <person name="Marabella R."/>
            <person name="Maru K."/>
            <person name="Matthews C."/>
            <person name="Mauceli E."/>
            <person name="Mccarthy M."/>
            <person name="Mcdonough S."/>
            <person name="Mcghee T."/>
            <person name="Meldrim J."/>
            <person name="Meneus L."/>
            <person name="Mesirov J."/>
            <person name="Mihalev A."/>
            <person name="Mihova T."/>
            <person name="Mikkelsen T."/>
            <person name="Mlenga V."/>
            <person name="Moru K."/>
            <person name="Mozes J."/>
            <person name="Mulrain L."/>
            <person name="Munson G."/>
            <person name="Naylor J."/>
            <person name="Newes C."/>
            <person name="Nguyen C."/>
            <person name="Nguyen N."/>
            <person name="Nguyen T."/>
            <person name="Nicol R."/>
            <person name="Nielsen C."/>
            <person name="Nizzari M."/>
            <person name="Norbu C."/>
            <person name="Norbu N."/>
            <person name="O'donnell P."/>
            <person name="Okoawo O."/>
            <person name="O'leary S."/>
            <person name="Omotosho B."/>
            <person name="O'neill K."/>
            <person name="Osman S."/>
            <person name="Parker S."/>
            <person name="Perrin D."/>
            <person name="Phunkhang P."/>
            <person name="Piqani B."/>
            <person name="Purcell S."/>
            <person name="Rachupka T."/>
            <person name="Ramasamy U."/>
            <person name="Rameau R."/>
            <person name="Ray V."/>
            <person name="Raymond C."/>
            <person name="Retta R."/>
            <person name="Richardson S."/>
            <person name="Rise C."/>
            <person name="Rodriguez J."/>
            <person name="Rogers J."/>
            <person name="Rogov P."/>
            <person name="Rutman M."/>
            <person name="Schupbach R."/>
            <person name="Seaman C."/>
            <person name="Settipalli S."/>
            <person name="Sharpe T."/>
            <person name="Sheridan J."/>
            <person name="Sherpa N."/>
            <person name="Shi J."/>
            <person name="Smirnov S."/>
            <person name="Smith C."/>
            <person name="Sougnez C."/>
            <person name="Spencer B."/>
            <person name="Stalker J."/>
            <person name="Stange-thomann N."/>
            <person name="Stavropoulos S."/>
            <person name="Stetson K."/>
            <person name="Stone C."/>
            <person name="Stone S."/>
            <person name="Stubbs M."/>
            <person name="Talamas J."/>
            <person name="Tchuinga P."/>
            <person name="Tenzing P."/>
            <person name="Tesfaye S."/>
            <person name="Theodore J."/>
            <person name="Thoulutsang Y."/>
            <person name="Topham K."/>
            <person name="Towey S."/>
            <person name="Tsamla T."/>
            <person name="Tsomo N."/>
            <person name="Vallee D."/>
            <person name="Vassiliev H."/>
            <person name="Venkataraman V."/>
            <person name="Vinson J."/>
            <person name="Vo A."/>
            <person name="Wade C."/>
            <person name="Wang S."/>
            <person name="Wangchuk T."/>
            <person name="Wangdi T."/>
            <person name="Whittaker C."/>
            <person name="Wilkinson J."/>
            <person name="Wu Y."/>
            <person name="Wyman D."/>
            <person name="Yadav S."/>
            <person name="Yang S."/>
            <person name="Yang X."/>
            <person name="Yeager S."/>
            <person name="Yee E."/>
            <person name="Young G."/>
            <person name="Zainoun J."/>
            <person name="Zembeck L."/>
            <person name="Zimmer A."/>
            <person name="Zody M."/>
            <person name="Lander E."/>
        </authorList>
    </citation>
    <scope>NUCLEOTIDE SEQUENCE [LARGE SCALE GENOMIC DNA]</scope>
</reference>
<dbReference type="Ensembl" id="ENSCSAVT00000003635.1">
    <property type="protein sequence ID" value="ENSCSAVP00000003580.1"/>
    <property type="gene ID" value="ENSCSAVG00000002129.1"/>
</dbReference>
<dbReference type="Proteomes" id="UP000007875">
    <property type="component" value="Unassembled WGS sequence"/>
</dbReference>